<sequence length="39" mass="4489">MQSIIRWLSIGKNILKMIVLLGMIAEQMINTGIKQEFIL</sequence>
<dbReference type="PATRIC" id="fig|941280.3.peg.3575"/>
<name>A0A192CH73_ECO25</name>
<gene>
    <name evidence="1" type="ORF">WLH_03603</name>
</gene>
<protein>
    <submittedName>
        <fullName evidence="1">Uncharacterized protein</fullName>
    </submittedName>
</protein>
<reference evidence="1 2" key="1">
    <citation type="submission" date="2016-03" db="EMBL/GenBank/DDBJ databases">
        <title>Genome Sequence and Comparative Pathogenic Determinants of Uropathogenic Escherichia coli O25b:H4, a Clinical Isolate from Saudi Arabia.</title>
        <authorList>
            <person name="Alyamani E.A.J."/>
            <person name="Khiyami M.A."/>
            <person name="Booq R.Y."/>
            <person name="Bahwerth F.S."/>
            <person name="Vaisvil B."/>
            <person name="Schmitt D.P."/>
            <person name="Kapatral V."/>
        </authorList>
    </citation>
    <scope>NUCLEOTIDE SEQUENCE [LARGE SCALE GENOMIC DNA]</scope>
    <source>
        <strain evidence="1 2">O25b:H4</strain>
    </source>
</reference>
<evidence type="ECO:0000313" key="2">
    <source>
        <dbReference type="Proteomes" id="UP000183316"/>
    </source>
</evidence>
<dbReference type="AlphaFoldDB" id="A0A192CH73"/>
<dbReference type="Proteomes" id="UP000183316">
    <property type="component" value="Chromosome"/>
</dbReference>
<organism evidence="1 2">
    <name type="scientific">Escherichia coli O25b:H4</name>
    <dbReference type="NCBI Taxonomy" id="941280"/>
    <lineage>
        <taxon>Bacteria</taxon>
        <taxon>Pseudomonadati</taxon>
        <taxon>Pseudomonadota</taxon>
        <taxon>Gammaproteobacteria</taxon>
        <taxon>Enterobacterales</taxon>
        <taxon>Enterobacteriaceae</taxon>
        <taxon>Escherichia</taxon>
    </lineage>
</organism>
<dbReference type="EMBL" id="CP015085">
    <property type="protein sequence ID" value="ANK04864.1"/>
    <property type="molecule type" value="Genomic_DNA"/>
</dbReference>
<evidence type="ECO:0000313" key="1">
    <source>
        <dbReference type="EMBL" id="ANK04864.1"/>
    </source>
</evidence>
<accession>A0A192CH73</accession>
<proteinExistence type="predicted"/>